<sequence length="45" mass="5117">MILLLEVINIHKQTGLGGCLSSHLRLKMNLSFSKIPLQLDKMRLL</sequence>
<reference evidence="1 2" key="1">
    <citation type="submission" date="2013-11" db="EMBL/GenBank/DDBJ databases">
        <title>Draft genome sequence and annotation of the entomopathogenic bacterium, Xenorhabdus cabanillasi strain JM26.</title>
        <authorList>
            <person name="Gualtieri M."/>
            <person name="Ogier J.C."/>
            <person name="Pages S."/>
            <person name="Givaudan A."/>
            <person name="Gaudriault S."/>
        </authorList>
    </citation>
    <scope>NUCLEOTIDE SEQUENCE [LARGE SCALE GENOMIC DNA]</scope>
    <source>
        <strain evidence="1 2">JM26</strain>
    </source>
</reference>
<accession>W1IKP3</accession>
<gene>
    <name evidence="1" type="ORF">XCR1_1040007</name>
</gene>
<protein>
    <submittedName>
        <fullName evidence="1">Uncharacterized protein</fullName>
    </submittedName>
</protein>
<dbReference type="EMBL" id="CBXE010000007">
    <property type="protein sequence ID" value="CDL79082.1"/>
    <property type="molecule type" value="Genomic_DNA"/>
</dbReference>
<organism evidence="1 2">
    <name type="scientific">Xenorhabdus cabanillasii JM26</name>
    <dbReference type="NCBI Taxonomy" id="1427517"/>
    <lineage>
        <taxon>Bacteria</taxon>
        <taxon>Pseudomonadati</taxon>
        <taxon>Pseudomonadota</taxon>
        <taxon>Gammaproteobacteria</taxon>
        <taxon>Enterobacterales</taxon>
        <taxon>Morganellaceae</taxon>
        <taxon>Xenorhabdus</taxon>
    </lineage>
</organism>
<proteinExistence type="predicted"/>
<name>W1IKP3_9GAMM</name>
<evidence type="ECO:0000313" key="1">
    <source>
        <dbReference type="EMBL" id="CDL79082.1"/>
    </source>
</evidence>
<dbReference type="Proteomes" id="UP000019197">
    <property type="component" value="Unassembled WGS sequence"/>
</dbReference>
<evidence type="ECO:0000313" key="2">
    <source>
        <dbReference type="Proteomes" id="UP000019197"/>
    </source>
</evidence>
<dbReference type="AlphaFoldDB" id="W1IKP3"/>
<comment type="caution">
    <text evidence="1">The sequence shown here is derived from an EMBL/GenBank/DDBJ whole genome shotgun (WGS) entry which is preliminary data.</text>
</comment>